<gene>
    <name evidence="1" type="ORF">Zmor_027804</name>
</gene>
<dbReference type="EMBL" id="JALNTZ010000009">
    <property type="protein sequence ID" value="KAJ3641292.1"/>
    <property type="molecule type" value="Genomic_DNA"/>
</dbReference>
<reference evidence="1" key="1">
    <citation type="journal article" date="2023" name="G3 (Bethesda)">
        <title>Whole genome assemblies of Zophobas morio and Tenebrio molitor.</title>
        <authorList>
            <person name="Kaur S."/>
            <person name="Stinson S.A."/>
            <person name="diCenzo G.C."/>
        </authorList>
    </citation>
    <scope>NUCLEOTIDE SEQUENCE</scope>
    <source>
        <strain evidence="1">QUZm001</strain>
    </source>
</reference>
<accession>A0AA38HRM9</accession>
<dbReference type="AlphaFoldDB" id="A0AA38HRM9"/>
<evidence type="ECO:0000313" key="1">
    <source>
        <dbReference type="EMBL" id="KAJ3641292.1"/>
    </source>
</evidence>
<evidence type="ECO:0000313" key="2">
    <source>
        <dbReference type="Proteomes" id="UP001168821"/>
    </source>
</evidence>
<comment type="caution">
    <text evidence="1">The sequence shown here is derived from an EMBL/GenBank/DDBJ whole genome shotgun (WGS) entry which is preliminary data.</text>
</comment>
<proteinExistence type="predicted"/>
<dbReference type="Proteomes" id="UP001168821">
    <property type="component" value="Unassembled WGS sequence"/>
</dbReference>
<name>A0AA38HRM9_9CUCU</name>
<sequence>MTQGHYPGICILYRPAFATLCTGSGVLLGISRVLGQIKVAWIILDGSEFGPDALFMGRIKFCEIHIYSMRAMYMDEDEGPGDIYGGRRKMSVNWRIGAAQMAQSVGFGIRARITATLANFAPPNRQHT</sequence>
<keyword evidence="2" id="KW-1185">Reference proteome</keyword>
<organism evidence="1 2">
    <name type="scientific">Zophobas morio</name>
    <dbReference type="NCBI Taxonomy" id="2755281"/>
    <lineage>
        <taxon>Eukaryota</taxon>
        <taxon>Metazoa</taxon>
        <taxon>Ecdysozoa</taxon>
        <taxon>Arthropoda</taxon>
        <taxon>Hexapoda</taxon>
        <taxon>Insecta</taxon>
        <taxon>Pterygota</taxon>
        <taxon>Neoptera</taxon>
        <taxon>Endopterygota</taxon>
        <taxon>Coleoptera</taxon>
        <taxon>Polyphaga</taxon>
        <taxon>Cucujiformia</taxon>
        <taxon>Tenebrionidae</taxon>
        <taxon>Zophobas</taxon>
    </lineage>
</organism>
<protein>
    <submittedName>
        <fullName evidence="1">Uncharacterized protein</fullName>
    </submittedName>
</protein>